<evidence type="ECO:0000256" key="1">
    <source>
        <dbReference type="SAM" id="Coils"/>
    </source>
</evidence>
<dbReference type="InterPro" id="IPR056453">
    <property type="entry name" value="HTH_DNAJC9"/>
</dbReference>
<dbReference type="RGD" id="1305009">
    <property type="gene designation" value="Dnajc9"/>
</dbReference>
<dbReference type="PRINTS" id="PR00625">
    <property type="entry name" value="JDOMAIN"/>
</dbReference>
<dbReference type="InterPro" id="IPR052594">
    <property type="entry name" value="J_domain-containing_protein"/>
</dbReference>
<dbReference type="Gene3D" id="1.10.287.110">
    <property type="entry name" value="DnaJ domain"/>
    <property type="match status" value="1"/>
</dbReference>
<keyword evidence="1" id="KW-0175">Coiled coil</keyword>
<dbReference type="InterPro" id="IPR001623">
    <property type="entry name" value="DnaJ_domain"/>
</dbReference>
<dbReference type="SUPFAM" id="SSF46565">
    <property type="entry name" value="Chaperone J-domain"/>
    <property type="match status" value="1"/>
</dbReference>
<dbReference type="Proteomes" id="UP000002494">
    <property type="component" value="Chromosome 15"/>
</dbReference>
<name>A0ABK0KXH0_RAT</name>
<accession>A0ABK0KXH0</accession>
<dbReference type="PROSITE" id="PS00636">
    <property type="entry name" value="DNAJ_1"/>
    <property type="match status" value="1"/>
</dbReference>
<proteinExistence type="evidence at protein level"/>
<evidence type="ECO:0007829" key="5">
    <source>
        <dbReference type="PeptideAtlas" id="A0ABK0KXH0"/>
    </source>
</evidence>
<sequence>MGLLELCEQVFGTADLYQVLGVRREASDGEVRRGYHKVSLQVHPDRVKEDQKEDATRRFQILGRVYAVLSDKEQKAVYDEQGTVDEDSAGLHQDRDWDAYWRLLFKKISLEDIQAFEKTYKGSEEELNDIKQAYLDFKGDMDQIMESVLCVQYTDEPRIRNIIQKAIDAKEVPSYNAFVKESKQKMNARKRRAQEEAKEAELSRKELGLEGGVDSLKALIQVKAASGPARVLCVCCLECLLELVYLCFSFKVQLHVRYSIFWGFEYIQFSEFNSHPAPSYAAVPTTEEAHTHY</sequence>
<dbReference type="GeneTree" id="ENSGT00390000014549"/>
<dbReference type="GeneID" id="364240"/>
<evidence type="ECO:0000259" key="2">
    <source>
        <dbReference type="PROSITE" id="PS50076"/>
    </source>
</evidence>
<dbReference type="PANTHER" id="PTHR44144">
    <property type="entry name" value="DNAJ HOMOLOG SUBFAMILY C MEMBER 9"/>
    <property type="match status" value="1"/>
</dbReference>
<keyword evidence="5" id="KW-1267">Proteomics identification</keyword>
<gene>
    <name evidence="3" type="primary">Dnajc9</name>
</gene>
<feature type="coiled-coil region" evidence="1">
    <location>
        <begin position="176"/>
        <end position="210"/>
    </location>
</feature>
<evidence type="ECO:0000313" key="3">
    <source>
        <dbReference type="Ensembl" id="ENSRNOP00000099436.1"/>
    </source>
</evidence>
<dbReference type="Ensembl" id="ENSRNOT00000163365.1">
    <property type="protein sequence ID" value="ENSRNOP00000099436.1"/>
    <property type="gene ID" value="ENSRNOG00000006619.7"/>
</dbReference>
<dbReference type="CDD" id="cd06257">
    <property type="entry name" value="DnaJ"/>
    <property type="match status" value="1"/>
</dbReference>
<protein>
    <submittedName>
        <fullName evidence="3">DnaJ heat shock protein family (Hsp40) member C9</fullName>
    </submittedName>
</protein>
<dbReference type="RefSeq" id="XP_063130547.1">
    <property type="nucleotide sequence ID" value="XM_063274477.1"/>
</dbReference>
<keyword evidence="4" id="KW-1185">Reference proteome</keyword>
<dbReference type="Pfam" id="PF23302">
    <property type="entry name" value="HTH_DNAJC9"/>
    <property type="match status" value="1"/>
</dbReference>
<feature type="domain" description="J" evidence="2">
    <location>
        <begin position="15"/>
        <end position="82"/>
    </location>
</feature>
<organism evidence="3 4">
    <name type="scientific">Rattus norvegicus</name>
    <name type="common">Rat</name>
    <dbReference type="NCBI Taxonomy" id="10116"/>
    <lineage>
        <taxon>Eukaryota</taxon>
        <taxon>Metazoa</taxon>
        <taxon>Chordata</taxon>
        <taxon>Craniata</taxon>
        <taxon>Vertebrata</taxon>
        <taxon>Euteleostomi</taxon>
        <taxon>Mammalia</taxon>
        <taxon>Eutheria</taxon>
        <taxon>Euarchontoglires</taxon>
        <taxon>Glires</taxon>
        <taxon>Rodentia</taxon>
        <taxon>Myomorpha</taxon>
        <taxon>Muroidea</taxon>
        <taxon>Muridae</taxon>
        <taxon>Murinae</taxon>
        <taxon>Rattus</taxon>
    </lineage>
</organism>
<reference evidence="3" key="2">
    <citation type="submission" date="2025-08" db="UniProtKB">
        <authorList>
            <consortium name="Ensembl"/>
        </authorList>
    </citation>
    <scope>IDENTIFICATION</scope>
    <source>
        <strain evidence="3">Brown Norway</strain>
    </source>
</reference>
<dbReference type="PANTHER" id="PTHR44144:SF1">
    <property type="entry name" value="DNAJ HOMOLOG SUBFAMILY C MEMBER 9"/>
    <property type="match status" value="1"/>
</dbReference>
<reference evidence="3" key="1">
    <citation type="submission" date="2024-01" db="EMBL/GenBank/DDBJ databases">
        <title>GRCr8: a new rat reference genome assembly contstructed from accurate long reads and long range scaffolding.</title>
        <authorList>
            <person name="Doris P.A."/>
            <person name="Kalbfleisch T."/>
            <person name="Li K."/>
            <person name="Howe K."/>
            <person name="Wood J."/>
        </authorList>
    </citation>
    <scope>NUCLEOTIDE SEQUENCE [LARGE SCALE GENOMIC DNA]</scope>
    <source>
        <strain evidence="3">Brown Norway</strain>
    </source>
</reference>
<dbReference type="SMART" id="SM00271">
    <property type="entry name" value="DnaJ"/>
    <property type="match status" value="1"/>
</dbReference>
<dbReference type="PROSITE" id="PS50076">
    <property type="entry name" value="DNAJ_2"/>
    <property type="match status" value="1"/>
</dbReference>
<evidence type="ECO:0000313" key="4">
    <source>
        <dbReference type="Proteomes" id="UP000002494"/>
    </source>
</evidence>
<reference evidence="3" key="3">
    <citation type="submission" date="2025-09" db="UniProtKB">
        <authorList>
            <consortium name="Ensembl"/>
        </authorList>
    </citation>
    <scope>IDENTIFICATION</scope>
    <source>
        <strain evidence="3">Brown Norway</strain>
    </source>
</reference>
<dbReference type="Pfam" id="PF00226">
    <property type="entry name" value="DnaJ"/>
    <property type="match status" value="1"/>
</dbReference>
<dbReference type="InterPro" id="IPR018253">
    <property type="entry name" value="DnaJ_domain_CS"/>
</dbReference>
<dbReference type="InterPro" id="IPR036869">
    <property type="entry name" value="J_dom_sf"/>
</dbReference>